<dbReference type="Proteomes" id="UP000002038">
    <property type="component" value="Unassembled WGS sequence"/>
</dbReference>
<proteinExistence type="predicted"/>
<keyword evidence="2" id="KW-1185">Reference proteome</keyword>
<evidence type="ECO:0000313" key="1">
    <source>
        <dbReference type="EMBL" id="OAT05848.1"/>
    </source>
</evidence>
<dbReference type="AlphaFoldDB" id="A0A179UEY6"/>
<sequence length="104" mass="11549">MIMHIGCANLCCVMLWCCIFKNLLTGGIIGPYTLRGEQIKRWIDPAVNFESKHLMWLDQSLANAGFAPQQPCDMPSARAAYVGIEHCPIANSCHKRVVISEGSR</sequence>
<dbReference type="RefSeq" id="XP_031576918.1">
    <property type="nucleotide sequence ID" value="XM_031724443.1"/>
</dbReference>
<dbReference type="EMBL" id="GG657450">
    <property type="protein sequence ID" value="OAT05848.1"/>
    <property type="molecule type" value="Genomic_DNA"/>
</dbReference>
<name>A0A179UEY6_BLAGS</name>
<dbReference type="VEuPathDB" id="FungiDB:BDBG_16498"/>
<dbReference type="KEGG" id="bgh:BDBG_16498"/>
<organism evidence="1 2">
    <name type="scientific">Blastomyces gilchristii (strain SLH14081)</name>
    <name type="common">Blastomyces dermatitidis</name>
    <dbReference type="NCBI Taxonomy" id="559298"/>
    <lineage>
        <taxon>Eukaryota</taxon>
        <taxon>Fungi</taxon>
        <taxon>Dikarya</taxon>
        <taxon>Ascomycota</taxon>
        <taxon>Pezizomycotina</taxon>
        <taxon>Eurotiomycetes</taxon>
        <taxon>Eurotiomycetidae</taxon>
        <taxon>Onygenales</taxon>
        <taxon>Ajellomycetaceae</taxon>
        <taxon>Blastomyces</taxon>
    </lineage>
</organism>
<protein>
    <submittedName>
        <fullName evidence="1">Uncharacterized protein</fullName>
    </submittedName>
</protein>
<dbReference type="GeneID" id="42528595"/>
<reference evidence="2" key="1">
    <citation type="journal article" date="2015" name="PLoS Genet.">
        <title>The dynamic genome and transcriptome of the human fungal pathogen Blastomyces and close relative Emmonsia.</title>
        <authorList>
            <person name="Munoz J.F."/>
            <person name="Gauthier G.M."/>
            <person name="Desjardins C.A."/>
            <person name="Gallo J.E."/>
            <person name="Holder J."/>
            <person name="Sullivan T.D."/>
            <person name="Marty A.J."/>
            <person name="Carmen J.C."/>
            <person name="Chen Z."/>
            <person name="Ding L."/>
            <person name="Gujja S."/>
            <person name="Magrini V."/>
            <person name="Misas E."/>
            <person name="Mitreva M."/>
            <person name="Priest M."/>
            <person name="Saif S."/>
            <person name="Whiston E.A."/>
            <person name="Young S."/>
            <person name="Zeng Q."/>
            <person name="Goldman W.E."/>
            <person name="Mardis E.R."/>
            <person name="Taylor J.W."/>
            <person name="McEwen J.G."/>
            <person name="Clay O.K."/>
            <person name="Klein B.S."/>
            <person name="Cuomo C.A."/>
        </authorList>
    </citation>
    <scope>NUCLEOTIDE SEQUENCE [LARGE SCALE GENOMIC DNA]</scope>
    <source>
        <strain evidence="2">SLH14081</strain>
    </source>
</reference>
<evidence type="ECO:0000313" key="2">
    <source>
        <dbReference type="Proteomes" id="UP000002038"/>
    </source>
</evidence>
<accession>A0A179UEY6</accession>
<gene>
    <name evidence="1" type="ORF">BDBG_16498</name>
</gene>